<sequence length="358" mass="38574">MKLEPYWLDTAPPFTDGEQGPLEGTADVAIIGGGFTGLSAALAAVRKGASVVVLEAEAIGSKASGRNGGHVNNGMAHSFVAVAAKHGVDRARELYQAFDAAVDTVERIVREEKIDCDFRRAGKVKLAAKPAHFASIAKNYEMISREVDPDTQLLFKDDIRNEVGTDRFFGGMLQRRSAMMHMGKFSRGLASAAARSGARIFENACVTKLEKQAGSGFRITTPRGHLTASQVLVATGGNTEGPFGYFRRRFVPIGAFVIATEPLAPAIAARIMPGNRTVTTSRNLVNFFRLSPDNRLIYGGRARFALSSPRSDAKSGVILQRSMLDVFPQLTGISIDYCWGGLIDMTADRFPHTGFASV</sequence>
<dbReference type="InterPro" id="IPR036188">
    <property type="entry name" value="FAD/NAD-bd_sf"/>
</dbReference>
<keyword evidence="3" id="KW-0614">Plasmid</keyword>
<feature type="domain" description="FAD dependent oxidoreductase" evidence="2">
    <location>
        <begin position="27"/>
        <end position="355"/>
    </location>
</feature>
<reference evidence="3" key="1">
    <citation type="submission" date="2016-07" db="EMBL/GenBank/DDBJ databases">
        <title>Microvirga ossetica sp. nov. a new species of rhizobia isolated from root nodules of the legume species Vicia alpestris Steven originated from North Ossetia region in the Caucasus.</title>
        <authorList>
            <person name="Safronova V.I."/>
            <person name="Kuznetsova I.G."/>
            <person name="Sazanova A.L."/>
            <person name="Belimov A."/>
            <person name="Andronov E."/>
            <person name="Osledkin Y.S."/>
            <person name="Onishchuk O.P."/>
            <person name="Kurchak O.N."/>
            <person name="Shaposhnikov A.I."/>
            <person name="Willems A."/>
            <person name="Tikhonovich I.A."/>
        </authorList>
    </citation>
    <scope>NUCLEOTIDE SEQUENCE [LARGE SCALE GENOMIC DNA]</scope>
    <source>
        <strain evidence="3">V5/3M</strain>
        <plasmid evidence="3">unnamed2</plasmid>
    </source>
</reference>
<dbReference type="GO" id="GO:0016491">
    <property type="term" value="F:oxidoreductase activity"/>
    <property type="evidence" value="ECO:0007669"/>
    <property type="project" value="UniProtKB-KW"/>
</dbReference>
<dbReference type="RefSeq" id="WP_099514948.1">
    <property type="nucleotide sequence ID" value="NZ_CP016619.1"/>
</dbReference>
<dbReference type="Gene3D" id="3.50.50.60">
    <property type="entry name" value="FAD/NAD(P)-binding domain"/>
    <property type="match status" value="1"/>
</dbReference>
<organism evidence="3">
    <name type="scientific">Microvirga ossetica</name>
    <dbReference type="NCBI Taxonomy" id="1882682"/>
    <lineage>
        <taxon>Bacteria</taxon>
        <taxon>Pseudomonadati</taxon>
        <taxon>Pseudomonadota</taxon>
        <taxon>Alphaproteobacteria</taxon>
        <taxon>Hyphomicrobiales</taxon>
        <taxon>Methylobacteriaceae</taxon>
        <taxon>Microvirga</taxon>
    </lineage>
</organism>
<dbReference type="KEGG" id="moc:BB934_37730"/>
<protein>
    <submittedName>
        <fullName evidence="3">FAD-dependent oxidoreductase</fullName>
    </submittedName>
</protein>
<dbReference type="GO" id="GO:0005737">
    <property type="term" value="C:cytoplasm"/>
    <property type="evidence" value="ECO:0007669"/>
    <property type="project" value="TreeGrafter"/>
</dbReference>
<dbReference type="OrthoDB" id="9814969at2"/>
<name>A0A1B2EVK8_9HYPH</name>
<evidence type="ECO:0000259" key="2">
    <source>
        <dbReference type="Pfam" id="PF01266"/>
    </source>
</evidence>
<keyword evidence="1" id="KW-0560">Oxidoreductase</keyword>
<proteinExistence type="predicted"/>
<dbReference type="InterPro" id="IPR006076">
    <property type="entry name" value="FAD-dep_OxRdtase"/>
</dbReference>
<geneLocation type="plasmid" evidence="3">
    <name>unnamed2</name>
</geneLocation>
<dbReference type="PANTHER" id="PTHR13847:SF281">
    <property type="entry name" value="FAD DEPENDENT OXIDOREDUCTASE DOMAIN-CONTAINING PROTEIN"/>
    <property type="match status" value="1"/>
</dbReference>
<dbReference type="EMBL" id="CP016619">
    <property type="protein sequence ID" value="ANY84008.1"/>
    <property type="molecule type" value="Genomic_DNA"/>
</dbReference>
<evidence type="ECO:0000256" key="1">
    <source>
        <dbReference type="ARBA" id="ARBA00023002"/>
    </source>
</evidence>
<dbReference type="Gene3D" id="3.30.9.10">
    <property type="entry name" value="D-Amino Acid Oxidase, subunit A, domain 2"/>
    <property type="match status" value="1"/>
</dbReference>
<evidence type="ECO:0000313" key="3">
    <source>
        <dbReference type="EMBL" id="ANY84008.1"/>
    </source>
</evidence>
<dbReference type="Pfam" id="PF01266">
    <property type="entry name" value="DAO"/>
    <property type="match status" value="1"/>
</dbReference>
<gene>
    <name evidence="3" type="ORF">BB934_37730</name>
</gene>
<dbReference type="AlphaFoldDB" id="A0A1B2EVK8"/>
<dbReference type="SUPFAM" id="SSF51905">
    <property type="entry name" value="FAD/NAD(P)-binding domain"/>
    <property type="match status" value="1"/>
</dbReference>
<accession>A0A1B2EVK8</accession>
<dbReference type="PANTHER" id="PTHR13847">
    <property type="entry name" value="SARCOSINE DEHYDROGENASE-RELATED"/>
    <property type="match status" value="1"/>
</dbReference>